<sequence length="168" mass="18532">MTIVIRAARANDVPQMVQVYVDSWNVGFGELMPHIVVDEARINRWTTELMGGPARWWVAEHDGSIVGLVGIGPSRDPVDPELGELDTLAVDPDHWRKSIGTALMQTAHDALVDAGFAEAILWTLAGYDRGQSFYKSMGWTRDGGTRDDGHQVSFRLSLTSPGHSWEST</sequence>
<dbReference type="GO" id="GO:0016747">
    <property type="term" value="F:acyltransferase activity, transferring groups other than amino-acyl groups"/>
    <property type="evidence" value="ECO:0007669"/>
    <property type="project" value="InterPro"/>
</dbReference>
<evidence type="ECO:0000259" key="3">
    <source>
        <dbReference type="PROSITE" id="PS51186"/>
    </source>
</evidence>
<dbReference type="Pfam" id="PF00583">
    <property type="entry name" value="Acetyltransf_1"/>
    <property type="match status" value="1"/>
</dbReference>
<evidence type="ECO:0000256" key="1">
    <source>
        <dbReference type="ARBA" id="ARBA00022679"/>
    </source>
</evidence>
<evidence type="ECO:0000313" key="4">
    <source>
        <dbReference type="EMBL" id="MBE1609873.1"/>
    </source>
</evidence>
<dbReference type="InterPro" id="IPR016181">
    <property type="entry name" value="Acyl_CoA_acyltransferase"/>
</dbReference>
<dbReference type="Gene3D" id="3.40.630.30">
    <property type="match status" value="1"/>
</dbReference>
<dbReference type="CDD" id="cd04301">
    <property type="entry name" value="NAT_SF"/>
    <property type="match status" value="1"/>
</dbReference>
<dbReference type="SUPFAM" id="SSF55729">
    <property type="entry name" value="Acyl-CoA N-acyltransferases (Nat)"/>
    <property type="match status" value="1"/>
</dbReference>
<dbReference type="PANTHER" id="PTHR43877">
    <property type="entry name" value="AMINOALKYLPHOSPHONATE N-ACETYLTRANSFERASE-RELATED-RELATED"/>
    <property type="match status" value="1"/>
</dbReference>
<protein>
    <submittedName>
        <fullName evidence="4">N-acetylglutamate synthase-like GNAT family acetyltransferase</fullName>
    </submittedName>
</protein>
<proteinExistence type="predicted"/>
<dbReference type="EMBL" id="JADBEM010000001">
    <property type="protein sequence ID" value="MBE1609873.1"/>
    <property type="molecule type" value="Genomic_DNA"/>
</dbReference>
<evidence type="ECO:0000313" key="5">
    <source>
        <dbReference type="Proteomes" id="UP000638648"/>
    </source>
</evidence>
<dbReference type="InterPro" id="IPR050832">
    <property type="entry name" value="Bact_Acetyltransf"/>
</dbReference>
<keyword evidence="1" id="KW-0808">Transferase</keyword>
<keyword evidence="5" id="KW-1185">Reference proteome</keyword>
<dbReference type="PROSITE" id="PS51186">
    <property type="entry name" value="GNAT"/>
    <property type="match status" value="1"/>
</dbReference>
<evidence type="ECO:0000256" key="2">
    <source>
        <dbReference type="ARBA" id="ARBA00023315"/>
    </source>
</evidence>
<dbReference type="RefSeq" id="WP_192753369.1">
    <property type="nucleotide sequence ID" value="NZ_BAABJL010000284.1"/>
</dbReference>
<feature type="domain" description="N-acetyltransferase" evidence="3">
    <location>
        <begin position="3"/>
        <end position="161"/>
    </location>
</feature>
<gene>
    <name evidence="4" type="ORF">HEB94_006721</name>
</gene>
<dbReference type="InterPro" id="IPR000182">
    <property type="entry name" value="GNAT_dom"/>
</dbReference>
<organism evidence="4 5">
    <name type="scientific">Actinopolymorpha pittospori</name>
    <dbReference type="NCBI Taxonomy" id="648752"/>
    <lineage>
        <taxon>Bacteria</taxon>
        <taxon>Bacillati</taxon>
        <taxon>Actinomycetota</taxon>
        <taxon>Actinomycetes</taxon>
        <taxon>Propionibacteriales</taxon>
        <taxon>Actinopolymorphaceae</taxon>
        <taxon>Actinopolymorpha</taxon>
    </lineage>
</organism>
<dbReference type="AlphaFoldDB" id="A0A927RNB2"/>
<dbReference type="Proteomes" id="UP000638648">
    <property type="component" value="Unassembled WGS sequence"/>
</dbReference>
<name>A0A927RNB2_9ACTN</name>
<keyword evidence="2" id="KW-0012">Acyltransferase</keyword>
<comment type="caution">
    <text evidence="4">The sequence shown here is derived from an EMBL/GenBank/DDBJ whole genome shotgun (WGS) entry which is preliminary data.</text>
</comment>
<accession>A0A927RNB2</accession>
<reference evidence="4" key="1">
    <citation type="submission" date="2020-10" db="EMBL/GenBank/DDBJ databases">
        <title>Sequencing the genomes of 1000 actinobacteria strains.</title>
        <authorList>
            <person name="Klenk H.-P."/>
        </authorList>
    </citation>
    <scope>NUCLEOTIDE SEQUENCE</scope>
    <source>
        <strain evidence="4">DSM 45354</strain>
    </source>
</reference>